<evidence type="ECO:0000313" key="9">
    <source>
        <dbReference type="EMBL" id="RHW46937.1"/>
    </source>
</evidence>
<evidence type="ECO:0000256" key="7">
    <source>
        <dbReference type="ARBA" id="ARBA00049244"/>
    </source>
</evidence>
<evidence type="ECO:0000256" key="5">
    <source>
        <dbReference type="ARBA" id="ARBA00022932"/>
    </source>
</evidence>
<dbReference type="InterPro" id="IPR011708">
    <property type="entry name" value="DNA_pol3_alpha_NTPase_dom"/>
</dbReference>
<evidence type="ECO:0000256" key="1">
    <source>
        <dbReference type="ARBA" id="ARBA00012417"/>
    </source>
</evidence>
<dbReference type="GO" id="GO:0003887">
    <property type="term" value="F:DNA-directed DNA polymerase activity"/>
    <property type="evidence" value="ECO:0007669"/>
    <property type="project" value="UniProtKB-KW"/>
</dbReference>
<keyword evidence="3" id="KW-0548">Nucleotidyltransferase</keyword>
<evidence type="ECO:0000259" key="8">
    <source>
        <dbReference type="SMART" id="SM00481"/>
    </source>
</evidence>
<dbReference type="SMART" id="SM00481">
    <property type="entry name" value="POLIIIAc"/>
    <property type="match status" value="1"/>
</dbReference>
<dbReference type="InterPro" id="IPR029460">
    <property type="entry name" value="DNAPol_HHH"/>
</dbReference>
<keyword evidence="2" id="KW-0808">Transferase</keyword>
<comment type="catalytic activity">
    <reaction evidence="7">
        <text>DNA(n) + a 2'-deoxyribonucleoside 5'-triphosphate = DNA(n+1) + diphosphate</text>
        <dbReference type="Rhea" id="RHEA:22508"/>
        <dbReference type="Rhea" id="RHEA-COMP:17339"/>
        <dbReference type="Rhea" id="RHEA-COMP:17340"/>
        <dbReference type="ChEBI" id="CHEBI:33019"/>
        <dbReference type="ChEBI" id="CHEBI:61560"/>
        <dbReference type="ChEBI" id="CHEBI:173112"/>
        <dbReference type="EC" id="2.7.7.7"/>
    </reaction>
</comment>
<dbReference type="AlphaFoldDB" id="A0A417Z8F3"/>
<comment type="caution">
    <text evidence="9">The sequence shown here is derived from an EMBL/GenBank/DDBJ whole genome shotgun (WGS) entry which is preliminary data.</text>
</comment>
<dbReference type="InterPro" id="IPR003141">
    <property type="entry name" value="Pol/His_phosphatase_N"/>
</dbReference>
<proteinExistence type="predicted"/>
<evidence type="ECO:0000256" key="3">
    <source>
        <dbReference type="ARBA" id="ARBA00022695"/>
    </source>
</evidence>
<dbReference type="CDD" id="cd04485">
    <property type="entry name" value="DnaE_OBF"/>
    <property type="match status" value="1"/>
</dbReference>
<dbReference type="EC" id="2.7.7.7" evidence="1"/>
<accession>A0A417Z8F3</accession>
<dbReference type="CDD" id="cd07431">
    <property type="entry name" value="PHP_PolIIIA"/>
    <property type="match status" value="1"/>
</dbReference>
<dbReference type="InterPro" id="IPR041931">
    <property type="entry name" value="DNA_pol3_alpha_thumb_dom"/>
</dbReference>
<keyword evidence="4" id="KW-0235">DNA replication</keyword>
<dbReference type="EMBL" id="QOCS01000009">
    <property type="protein sequence ID" value="RHW46937.1"/>
    <property type="molecule type" value="Genomic_DNA"/>
</dbReference>
<dbReference type="Pfam" id="PF14579">
    <property type="entry name" value="HHH_6"/>
    <property type="match status" value="1"/>
</dbReference>
<evidence type="ECO:0000256" key="4">
    <source>
        <dbReference type="ARBA" id="ARBA00022705"/>
    </source>
</evidence>
<dbReference type="Gene3D" id="1.10.150.870">
    <property type="match status" value="1"/>
</dbReference>
<keyword evidence="5" id="KW-0239">DNA-directed DNA polymerase</keyword>
<dbReference type="NCBIfam" id="NF004226">
    <property type="entry name" value="PRK05673.1"/>
    <property type="match status" value="1"/>
</dbReference>
<gene>
    <name evidence="9" type="ORF">DS832_05485</name>
</gene>
<dbReference type="InterPro" id="IPR016195">
    <property type="entry name" value="Pol/histidinol_Pase-like"/>
</dbReference>
<dbReference type="RefSeq" id="WP_118910719.1">
    <property type="nucleotide sequence ID" value="NZ_QOCS01000009.1"/>
</dbReference>
<name>A0A417Z8F3_9LACO</name>
<dbReference type="GO" id="GO:0008408">
    <property type="term" value="F:3'-5' exonuclease activity"/>
    <property type="evidence" value="ECO:0007669"/>
    <property type="project" value="InterPro"/>
</dbReference>
<dbReference type="InterPro" id="IPR004805">
    <property type="entry name" value="DnaE2/DnaE/PolC"/>
</dbReference>
<reference evidence="9 10" key="1">
    <citation type="submission" date="2018-07" db="EMBL/GenBank/DDBJ databases">
        <title>Genome sequences of six Lactobacillus spp. isolated from bumble bee guts.</title>
        <authorList>
            <person name="Motta E.V.S."/>
            <person name="Moran N.A."/>
        </authorList>
    </citation>
    <scope>NUCLEOTIDE SEQUENCE [LARGE SCALE GENOMIC DNA]</scope>
    <source>
        <strain evidence="9 10">LV-8.1</strain>
    </source>
</reference>
<dbReference type="Pfam" id="PF07733">
    <property type="entry name" value="DNA_pol3_alpha"/>
    <property type="match status" value="1"/>
</dbReference>
<feature type="domain" description="Polymerase/histidinol phosphatase N-terminal" evidence="8">
    <location>
        <begin position="3"/>
        <end position="70"/>
    </location>
</feature>
<dbReference type="InterPro" id="IPR004013">
    <property type="entry name" value="PHP_dom"/>
</dbReference>
<sequence>MVAQLQVLSSYTLLQSTISLNNLMKQAKHLGYKNLALTDINVTYGLVEFYKLAQKYQIHPILGITIQVNGLIDTNEKYPLIVLAKNNHGYHNLLKLSTWIMTQEDPLLITTKSELLNDLIMIVPANKSELSALLANNSQQVTEYLAALKQIMQQDLYLGISLRNNLQDQAQLINRLSKLHQIPCVALDDVQYLQPEDAFSNEVLHHIASGEKITQFIRQGDNYLRSKNDFVADFQSKNLQTALDNTQIIAQQCQVQIPFQRTLLPQFSTPKKVSSIAYLRNLVQAGLHNILGPSISATYQKRAQHELNVIEKMGYADYFLIVWDAINQAHKMNIMTGPGRGSAAGSLVSYALGITQVDPIQYGLLFERFLNPERVDMPDIDLDIPDNRRDELVQYMQQKYGDDHMAQIITFGTFAAKQALRDVGRVFGLSQTDLSRWSKAIPKTLGIDLKTAYQQSPALKNLYQQSPRNQLMFKTALKIENLPRHYSTHAAGIVLSAHNLDETVALQHGGSDGALLTQQTKGNVEALGLLKIDFLGLRNLTILNSAVTLIKQDFAADFQLTQIPLEDEATLKLFQAGDTDGIFQFESAGIKAVLRQLQPTSFQDIVATNALYRPGPMKNIAHFIARKHHQEPISYPDDSLEPVLKSTYGILVYQEQVMQVVSQMAGFTLAEADLLRRAMAKKNETIIAHKRDEFVSQSVKRGHQQQNAIKVYEYIERFANYGFNKSHAVAYSKLAYDLAYIKVHYPQAFFVSLLNSNINNDTKITIYLRALKLRKIQVLPPSINLSQSYFSIEKQHLRFGLLFIKKMRRDVINDILVKRQDNKYLNLVDFLRRLDIRFLKADNILPLVYSGALDEFSTNRRQLVQNVGDLVESIKLAAGSVSLFDIVKPKQHHVKDFSTSEKLIHEKQYLGTYVSVHPIDRYKKALVAHNIQTIVDLNIGVTANVLYYVQNIRVIRTKKGSNMAFLTGGDDIFDYSVTVFPRLYQNVEIEANQVYLIKLKVTNGQKQDKEYIAQNIELADTALQKPKAQHLYVRFQNKSNQNLQQLLQLIQQFPGNIPVVVYFADSDEKYLLKKQNKIANNKVVQKKLTDLVGLHNFIYQ</sequence>
<dbReference type="Gene3D" id="1.10.10.1600">
    <property type="entry name" value="Bacterial DNA polymerase III alpha subunit, thumb domain"/>
    <property type="match status" value="1"/>
</dbReference>
<dbReference type="Proteomes" id="UP000284822">
    <property type="component" value="Unassembled WGS sequence"/>
</dbReference>
<dbReference type="SUPFAM" id="SSF89550">
    <property type="entry name" value="PHP domain-like"/>
    <property type="match status" value="1"/>
</dbReference>
<dbReference type="Pfam" id="PF02811">
    <property type="entry name" value="PHP"/>
    <property type="match status" value="1"/>
</dbReference>
<dbReference type="PANTHER" id="PTHR32294">
    <property type="entry name" value="DNA POLYMERASE III SUBUNIT ALPHA"/>
    <property type="match status" value="1"/>
</dbReference>
<evidence type="ECO:0000256" key="6">
    <source>
        <dbReference type="ARBA" id="ARBA00026073"/>
    </source>
</evidence>
<protein>
    <recommendedName>
        <fullName evidence="1">DNA-directed DNA polymerase</fullName>
        <ecNumber evidence="1">2.7.7.7</ecNumber>
    </recommendedName>
</protein>
<dbReference type="Pfam" id="PF17657">
    <property type="entry name" value="DNA_pol3_finger"/>
    <property type="match status" value="1"/>
</dbReference>
<comment type="subunit">
    <text evidence="6">DNA polymerase III contains a core (composed of alpha, epsilon and theta chains) that associates with a tau subunit. This core dimerizes to form the POLIII' complex. PolIII' associates with the gamma complex (composed of gamma, delta, delta', psi and chi chains) and with the beta chain to form the complete DNA polymerase III complex.</text>
</comment>
<dbReference type="NCBIfam" id="TIGR00594">
    <property type="entry name" value="polc"/>
    <property type="match status" value="1"/>
</dbReference>
<evidence type="ECO:0000313" key="10">
    <source>
        <dbReference type="Proteomes" id="UP000284822"/>
    </source>
</evidence>
<dbReference type="PANTHER" id="PTHR32294:SF0">
    <property type="entry name" value="DNA POLYMERASE III SUBUNIT ALPHA"/>
    <property type="match status" value="1"/>
</dbReference>
<evidence type="ECO:0000256" key="2">
    <source>
        <dbReference type="ARBA" id="ARBA00022679"/>
    </source>
</evidence>
<organism evidence="9 10">
    <name type="scientific">Bombilactobacillus bombi</name>
    <dbReference type="NCBI Taxonomy" id="1303590"/>
    <lineage>
        <taxon>Bacteria</taxon>
        <taxon>Bacillati</taxon>
        <taxon>Bacillota</taxon>
        <taxon>Bacilli</taxon>
        <taxon>Lactobacillales</taxon>
        <taxon>Lactobacillaceae</taxon>
        <taxon>Bombilactobacillus</taxon>
    </lineage>
</organism>
<dbReference type="GO" id="GO:0006260">
    <property type="term" value="P:DNA replication"/>
    <property type="evidence" value="ECO:0007669"/>
    <property type="project" value="UniProtKB-KW"/>
</dbReference>
<dbReference type="Gene3D" id="3.20.20.140">
    <property type="entry name" value="Metal-dependent hydrolases"/>
    <property type="match status" value="1"/>
</dbReference>
<dbReference type="InterPro" id="IPR040982">
    <property type="entry name" value="DNA_pol3_finger"/>
</dbReference>